<comment type="caution">
    <text evidence="1">The sequence shown here is derived from an EMBL/GenBank/DDBJ whole genome shotgun (WGS) entry which is preliminary data.</text>
</comment>
<organism evidence="1 2">
    <name type="scientific">Brachionus plicatilis</name>
    <name type="common">Marine rotifer</name>
    <name type="synonym">Brachionus muelleri</name>
    <dbReference type="NCBI Taxonomy" id="10195"/>
    <lineage>
        <taxon>Eukaryota</taxon>
        <taxon>Metazoa</taxon>
        <taxon>Spiralia</taxon>
        <taxon>Gnathifera</taxon>
        <taxon>Rotifera</taxon>
        <taxon>Eurotatoria</taxon>
        <taxon>Monogononta</taxon>
        <taxon>Pseudotrocha</taxon>
        <taxon>Ploima</taxon>
        <taxon>Brachionidae</taxon>
        <taxon>Brachionus</taxon>
    </lineage>
</organism>
<name>A0A3M7RYW8_BRAPC</name>
<protein>
    <submittedName>
        <fullName evidence="1">Uncharacterized protein</fullName>
    </submittedName>
</protein>
<evidence type="ECO:0000313" key="1">
    <source>
        <dbReference type="EMBL" id="RNA28761.1"/>
    </source>
</evidence>
<dbReference type="EMBL" id="REGN01002344">
    <property type="protein sequence ID" value="RNA28761.1"/>
    <property type="molecule type" value="Genomic_DNA"/>
</dbReference>
<reference evidence="1 2" key="1">
    <citation type="journal article" date="2018" name="Sci. Rep.">
        <title>Genomic signatures of local adaptation to the degree of environmental predictability in rotifers.</title>
        <authorList>
            <person name="Franch-Gras L."/>
            <person name="Hahn C."/>
            <person name="Garcia-Roger E.M."/>
            <person name="Carmona M.J."/>
            <person name="Serra M."/>
            <person name="Gomez A."/>
        </authorList>
    </citation>
    <scope>NUCLEOTIDE SEQUENCE [LARGE SCALE GENOMIC DNA]</scope>
    <source>
        <strain evidence="1">HYR1</strain>
    </source>
</reference>
<dbReference type="Proteomes" id="UP000276133">
    <property type="component" value="Unassembled WGS sequence"/>
</dbReference>
<sequence length="61" mass="7177">MTGPLRALLHAWQYLDNTISYLINANNINNNVSHAIIIHFRPTQDNTKNEKLIYISKYSRY</sequence>
<keyword evidence="2" id="KW-1185">Reference proteome</keyword>
<accession>A0A3M7RYW8</accession>
<evidence type="ECO:0000313" key="2">
    <source>
        <dbReference type="Proteomes" id="UP000276133"/>
    </source>
</evidence>
<dbReference type="AlphaFoldDB" id="A0A3M7RYW8"/>
<proteinExistence type="predicted"/>
<gene>
    <name evidence="1" type="ORF">BpHYR1_036047</name>
</gene>